<keyword evidence="1" id="KW-0732">Signal</keyword>
<dbReference type="EMBL" id="JOJR01000012">
    <property type="protein sequence ID" value="RCN51652.1"/>
    <property type="molecule type" value="Genomic_DNA"/>
</dbReference>
<feature type="chain" id="PRO_5016587228" description="Secreted protein" evidence="1">
    <location>
        <begin position="31"/>
        <end position="69"/>
    </location>
</feature>
<evidence type="ECO:0008006" key="4">
    <source>
        <dbReference type="Google" id="ProtNLM"/>
    </source>
</evidence>
<evidence type="ECO:0000313" key="2">
    <source>
        <dbReference type="EMBL" id="RCN51652.1"/>
    </source>
</evidence>
<name>A0A368H4X0_ANCCA</name>
<dbReference type="AlphaFoldDB" id="A0A368H4X0"/>
<comment type="caution">
    <text evidence="2">The sequence shown here is derived from an EMBL/GenBank/DDBJ whole genome shotgun (WGS) entry which is preliminary data.</text>
</comment>
<keyword evidence="3" id="KW-1185">Reference proteome</keyword>
<proteinExistence type="predicted"/>
<evidence type="ECO:0000313" key="3">
    <source>
        <dbReference type="Proteomes" id="UP000252519"/>
    </source>
</evidence>
<sequence>MLVSGQRRDFPSILHGAFIFLLLNAVFCRGQECACSQKVFDPSVASGAIEDDTSGKWCSQRYCEFLVRY</sequence>
<accession>A0A368H4X0</accession>
<protein>
    <recommendedName>
        <fullName evidence="4">Secreted protein</fullName>
    </recommendedName>
</protein>
<gene>
    <name evidence="2" type="ORF">ANCCAN_02320</name>
</gene>
<reference evidence="2 3" key="1">
    <citation type="submission" date="2014-10" db="EMBL/GenBank/DDBJ databases">
        <title>Draft genome of the hookworm Ancylostoma caninum.</title>
        <authorList>
            <person name="Mitreva M."/>
        </authorList>
    </citation>
    <scope>NUCLEOTIDE SEQUENCE [LARGE SCALE GENOMIC DNA]</scope>
    <source>
        <strain evidence="2 3">Baltimore</strain>
    </source>
</reference>
<dbReference type="Proteomes" id="UP000252519">
    <property type="component" value="Unassembled WGS sequence"/>
</dbReference>
<organism evidence="2 3">
    <name type="scientific">Ancylostoma caninum</name>
    <name type="common">Dog hookworm</name>
    <dbReference type="NCBI Taxonomy" id="29170"/>
    <lineage>
        <taxon>Eukaryota</taxon>
        <taxon>Metazoa</taxon>
        <taxon>Ecdysozoa</taxon>
        <taxon>Nematoda</taxon>
        <taxon>Chromadorea</taxon>
        <taxon>Rhabditida</taxon>
        <taxon>Rhabditina</taxon>
        <taxon>Rhabditomorpha</taxon>
        <taxon>Strongyloidea</taxon>
        <taxon>Ancylostomatidae</taxon>
        <taxon>Ancylostomatinae</taxon>
        <taxon>Ancylostoma</taxon>
    </lineage>
</organism>
<feature type="signal peptide" evidence="1">
    <location>
        <begin position="1"/>
        <end position="30"/>
    </location>
</feature>
<evidence type="ECO:0000256" key="1">
    <source>
        <dbReference type="SAM" id="SignalP"/>
    </source>
</evidence>